<feature type="non-terminal residue" evidence="1">
    <location>
        <position position="1"/>
    </location>
</feature>
<protein>
    <submittedName>
        <fullName evidence="1">Uncharacterized protein</fullName>
    </submittedName>
</protein>
<dbReference type="EMBL" id="LAZR01053607">
    <property type="protein sequence ID" value="KKK80379.1"/>
    <property type="molecule type" value="Genomic_DNA"/>
</dbReference>
<name>A0A0F9APM1_9ZZZZ</name>
<evidence type="ECO:0000313" key="1">
    <source>
        <dbReference type="EMBL" id="KKK80379.1"/>
    </source>
</evidence>
<gene>
    <name evidence="1" type="ORF">LCGC14_2824060</name>
</gene>
<dbReference type="AlphaFoldDB" id="A0A0F9APM1"/>
<accession>A0A0F9APM1</accession>
<organism evidence="1">
    <name type="scientific">marine sediment metagenome</name>
    <dbReference type="NCBI Taxonomy" id="412755"/>
    <lineage>
        <taxon>unclassified sequences</taxon>
        <taxon>metagenomes</taxon>
        <taxon>ecological metagenomes</taxon>
    </lineage>
</organism>
<reference evidence="1" key="1">
    <citation type="journal article" date="2015" name="Nature">
        <title>Complex archaea that bridge the gap between prokaryotes and eukaryotes.</title>
        <authorList>
            <person name="Spang A."/>
            <person name="Saw J.H."/>
            <person name="Jorgensen S.L."/>
            <person name="Zaremba-Niedzwiedzka K."/>
            <person name="Martijn J."/>
            <person name="Lind A.E."/>
            <person name="van Eijk R."/>
            <person name="Schleper C."/>
            <person name="Guy L."/>
            <person name="Ettema T.J."/>
        </authorList>
    </citation>
    <scope>NUCLEOTIDE SEQUENCE</scope>
</reference>
<proteinExistence type="predicted"/>
<comment type="caution">
    <text evidence="1">The sequence shown here is derived from an EMBL/GenBank/DDBJ whole genome shotgun (WGS) entry which is preliminary data.</text>
</comment>
<sequence length="88" mass="9224">KNLIGGNYGGSARFDSGATVDNDTWHSWGNSLKSEAANADGMSNIDIPVEGRLIVVPTGGMSLHIGCNDSNLTGQIGVSWYEVDLDLA</sequence>